<dbReference type="SUPFAM" id="SSF51971">
    <property type="entry name" value="Nucleotide-binding domain"/>
    <property type="match status" value="1"/>
</dbReference>
<dbReference type="Proteomes" id="UP001491310">
    <property type="component" value="Unassembled WGS sequence"/>
</dbReference>
<name>A0ABR2YKX6_9CHLO</name>
<feature type="region of interest" description="Disordered" evidence="1">
    <location>
        <begin position="160"/>
        <end position="202"/>
    </location>
</feature>
<dbReference type="PANTHER" id="PTHR13847:SF261">
    <property type="entry name" value="FAD-DEPENDENT OXIDOREDUCTASE FAMILY PROTEIN"/>
    <property type="match status" value="1"/>
</dbReference>
<evidence type="ECO:0000313" key="3">
    <source>
        <dbReference type="EMBL" id="KAK9907525.1"/>
    </source>
</evidence>
<evidence type="ECO:0000313" key="4">
    <source>
        <dbReference type="Proteomes" id="UP001491310"/>
    </source>
</evidence>
<dbReference type="Gene3D" id="3.50.50.60">
    <property type="entry name" value="FAD/NAD(P)-binding domain"/>
    <property type="match status" value="1"/>
</dbReference>
<feature type="compositionally biased region" description="Polar residues" evidence="1">
    <location>
        <begin position="160"/>
        <end position="170"/>
    </location>
</feature>
<dbReference type="PANTHER" id="PTHR13847">
    <property type="entry name" value="SARCOSINE DEHYDROGENASE-RELATED"/>
    <property type="match status" value="1"/>
</dbReference>
<dbReference type="Gene3D" id="3.30.9.10">
    <property type="entry name" value="D-Amino Acid Oxidase, subunit A, domain 2"/>
    <property type="match status" value="1"/>
</dbReference>
<protein>
    <recommendedName>
        <fullName evidence="2">FAD dependent oxidoreductase domain-containing protein</fullName>
    </recommendedName>
</protein>
<keyword evidence="4" id="KW-1185">Reference proteome</keyword>
<evidence type="ECO:0000259" key="2">
    <source>
        <dbReference type="Pfam" id="PF01266"/>
    </source>
</evidence>
<dbReference type="EMBL" id="JALJOT010000009">
    <property type="protein sequence ID" value="KAK9907525.1"/>
    <property type="molecule type" value="Genomic_DNA"/>
</dbReference>
<feature type="region of interest" description="Disordered" evidence="1">
    <location>
        <begin position="234"/>
        <end position="287"/>
    </location>
</feature>
<accession>A0ABR2YKX6</accession>
<proteinExistence type="predicted"/>
<feature type="compositionally biased region" description="Low complexity" evidence="1">
    <location>
        <begin position="247"/>
        <end position="263"/>
    </location>
</feature>
<feature type="domain" description="FAD dependent oxidoreductase" evidence="2">
    <location>
        <begin position="306"/>
        <end position="572"/>
    </location>
</feature>
<dbReference type="InterPro" id="IPR036188">
    <property type="entry name" value="FAD/NAD-bd_sf"/>
</dbReference>
<dbReference type="InterPro" id="IPR006076">
    <property type="entry name" value="FAD-dep_OxRdtase"/>
</dbReference>
<sequence>MQSSLGVRFLAIQHSKPGIVLPRCRLAPLLQLTGPSTVPLIARLSRKRHIKAGASEGTEEGAMAPASSTGYPLRFPNPWLAAAIAFGLGQLIILALNDALLPGALRDLYYSIGGRAAGLLHPFSPKGKLLWRGEEAMGAALELLAVANAHRERLLQQQCSAPDTLQSPAHRQSDTLEDGSDFESTSMPVAGSASTHRSGSGVGRISWAQPFLRPAADARQAAAFSRLLNQSGCVPSNGSPTASQPGTSSPADSRPTSSTSDSTKAPAHMGSSHSDSERNSGVCGDLRGSAGEALQGASVRAVGVDEAAAAVPGLPEEALRAAVGQDLASTAALWIEGSHVVHPERYLRALWGACEEKSRSNGGECRLFRQNVASLQSLEDAHGPYTAVIVAAGAAAGVLPEIGDRLPMELCQGYTLDLALRSADSQSITEEASTSGSRVEEGCSQGYTGPSLLGSIYLAAQGDSHLVVGATKRYGLSSGQALEECGRKAQDANEAAAAAAELVPRAAAAWPPVARWEVVGVRSGVRALPQRSAQGSLPLAGKLEAGGKWWIVAGLGARGLVYHAWLGRLLARAVLGDDESALPRELRRWQP</sequence>
<feature type="compositionally biased region" description="Polar residues" evidence="1">
    <location>
        <begin position="182"/>
        <end position="198"/>
    </location>
</feature>
<evidence type="ECO:0000256" key="1">
    <source>
        <dbReference type="SAM" id="MobiDB-lite"/>
    </source>
</evidence>
<gene>
    <name evidence="3" type="ORF">WJX75_005385</name>
</gene>
<dbReference type="Pfam" id="PF01266">
    <property type="entry name" value="DAO"/>
    <property type="match status" value="1"/>
</dbReference>
<feature type="compositionally biased region" description="Polar residues" evidence="1">
    <location>
        <begin position="234"/>
        <end position="246"/>
    </location>
</feature>
<reference evidence="3 4" key="1">
    <citation type="journal article" date="2024" name="Nat. Commun.">
        <title>Phylogenomics reveals the evolutionary origins of lichenization in chlorophyte algae.</title>
        <authorList>
            <person name="Puginier C."/>
            <person name="Libourel C."/>
            <person name="Otte J."/>
            <person name="Skaloud P."/>
            <person name="Haon M."/>
            <person name="Grisel S."/>
            <person name="Petersen M."/>
            <person name="Berrin J.G."/>
            <person name="Delaux P.M."/>
            <person name="Dal Grande F."/>
            <person name="Keller J."/>
        </authorList>
    </citation>
    <scope>NUCLEOTIDE SEQUENCE [LARGE SCALE GENOMIC DNA]</scope>
    <source>
        <strain evidence="3 4">SAG 216-7</strain>
    </source>
</reference>
<organism evidence="3 4">
    <name type="scientific">Coccomyxa subellipsoidea</name>
    <dbReference type="NCBI Taxonomy" id="248742"/>
    <lineage>
        <taxon>Eukaryota</taxon>
        <taxon>Viridiplantae</taxon>
        <taxon>Chlorophyta</taxon>
        <taxon>core chlorophytes</taxon>
        <taxon>Trebouxiophyceae</taxon>
        <taxon>Trebouxiophyceae incertae sedis</taxon>
        <taxon>Coccomyxaceae</taxon>
        <taxon>Coccomyxa</taxon>
    </lineage>
</organism>
<comment type="caution">
    <text evidence="3">The sequence shown here is derived from an EMBL/GenBank/DDBJ whole genome shotgun (WGS) entry which is preliminary data.</text>
</comment>